<keyword evidence="4 8" id="KW-0812">Transmembrane</keyword>
<feature type="transmembrane region" description="Helical" evidence="8">
    <location>
        <begin position="365"/>
        <end position="382"/>
    </location>
</feature>
<evidence type="ECO:0000256" key="1">
    <source>
        <dbReference type="ARBA" id="ARBA00004651"/>
    </source>
</evidence>
<keyword evidence="6 8" id="KW-0472">Membrane</keyword>
<organism evidence="9">
    <name type="scientific">Singulisphaera sp. Ch08</name>
    <dbReference type="NCBI Taxonomy" id="3120278"/>
    <lineage>
        <taxon>Bacteria</taxon>
        <taxon>Pseudomonadati</taxon>
        <taxon>Planctomycetota</taxon>
        <taxon>Planctomycetia</taxon>
        <taxon>Isosphaerales</taxon>
        <taxon>Isosphaeraceae</taxon>
        <taxon>Singulisphaera</taxon>
    </lineage>
</organism>
<sequence length="399" mass="43592">MPAKSSTIKYLTIVTLILSISYIIHGYRNALWLPRGSNDLRLRYKEQQYILKRTNPNLVYEVLRGYTGATQIEIDPAIDLSAGGGGYPPWAYFTNLFLVPVIPWSMTKIYFALLNGISLGVIAHFAFRVIRPHGRLPAIGMATSVLAMGGNSFALGTAQYGLIVNALIVAMADCNRLDRPVLGGMLYGISLVKPSISAPYLFMLGARRRWVTIGVAGLYVLIASGVIWWMTGSDPFTMLLQMLDSARAGGGTGGSTAYGPVNIALLCEIPESVAMVGTAVTGLGFCFVLTWIFRDSQAFIQLAIASTMGYFWTVHRAYDDVMLVFLLIALGELALRDRRSGSSAMFLLAAILFWAPPSVSENAYFGYFKVSVWAWGLAYLLARDRTLRPGPTGSRPTPP</sequence>
<dbReference type="GO" id="GO:0005886">
    <property type="term" value="C:plasma membrane"/>
    <property type="evidence" value="ECO:0007669"/>
    <property type="project" value="UniProtKB-SubCell"/>
</dbReference>
<evidence type="ECO:0000256" key="8">
    <source>
        <dbReference type="SAM" id="Phobius"/>
    </source>
</evidence>
<evidence type="ECO:0000256" key="4">
    <source>
        <dbReference type="ARBA" id="ARBA00022692"/>
    </source>
</evidence>
<feature type="transmembrane region" description="Helical" evidence="8">
    <location>
        <begin position="151"/>
        <end position="172"/>
    </location>
</feature>
<evidence type="ECO:0000256" key="5">
    <source>
        <dbReference type="ARBA" id="ARBA00022989"/>
    </source>
</evidence>
<dbReference type="RefSeq" id="WP_406700198.1">
    <property type="nucleotide sequence ID" value="NZ_CP155447.1"/>
</dbReference>
<feature type="transmembrane region" description="Helical" evidence="8">
    <location>
        <begin position="7"/>
        <end position="27"/>
    </location>
</feature>
<evidence type="ECO:0000256" key="7">
    <source>
        <dbReference type="ARBA" id="ARBA00024033"/>
    </source>
</evidence>
<feature type="transmembrane region" description="Helical" evidence="8">
    <location>
        <begin position="321"/>
        <end position="336"/>
    </location>
</feature>
<keyword evidence="3" id="KW-0808">Transferase</keyword>
<gene>
    <name evidence="9" type="ORF">V5E97_15345</name>
</gene>
<keyword evidence="5 8" id="KW-1133">Transmembrane helix</keyword>
<comment type="subcellular location">
    <subcellularLocation>
        <location evidence="1">Cell membrane</location>
        <topology evidence="1">Multi-pass membrane protein</topology>
    </subcellularLocation>
</comment>
<evidence type="ECO:0000313" key="9">
    <source>
        <dbReference type="EMBL" id="XBH07361.1"/>
    </source>
</evidence>
<evidence type="ECO:0000256" key="2">
    <source>
        <dbReference type="ARBA" id="ARBA00022475"/>
    </source>
</evidence>
<proteinExistence type="inferred from homology"/>
<dbReference type="GO" id="GO:0016758">
    <property type="term" value="F:hexosyltransferase activity"/>
    <property type="evidence" value="ECO:0007669"/>
    <property type="project" value="InterPro"/>
</dbReference>
<evidence type="ECO:0000256" key="3">
    <source>
        <dbReference type="ARBA" id="ARBA00022679"/>
    </source>
</evidence>
<feature type="transmembrane region" description="Helical" evidence="8">
    <location>
        <begin position="343"/>
        <end position="359"/>
    </location>
</feature>
<protein>
    <submittedName>
        <fullName evidence="9">Glycosyltransferase 87 family protein</fullName>
    </submittedName>
</protein>
<reference evidence="9" key="1">
    <citation type="submission" date="2024-05" db="EMBL/GenBank/DDBJ databases">
        <title>Planctomycetes of the genus Singulisphaera possess chitinolytic capabilities.</title>
        <authorList>
            <person name="Ivanova A."/>
        </authorList>
    </citation>
    <scope>NUCLEOTIDE SEQUENCE</scope>
    <source>
        <strain evidence="9">Ch08T</strain>
    </source>
</reference>
<feature type="transmembrane region" description="Helical" evidence="8">
    <location>
        <begin position="210"/>
        <end position="230"/>
    </location>
</feature>
<dbReference type="EMBL" id="CP155447">
    <property type="protein sequence ID" value="XBH07361.1"/>
    <property type="molecule type" value="Genomic_DNA"/>
</dbReference>
<dbReference type="AlphaFoldDB" id="A0AAU7CQC8"/>
<comment type="similarity">
    <text evidence="7">Belongs to the glycosyltransferase 87 family.</text>
</comment>
<feature type="transmembrane region" description="Helical" evidence="8">
    <location>
        <begin position="184"/>
        <end position="203"/>
    </location>
</feature>
<accession>A0AAU7CQC8</accession>
<feature type="transmembrane region" description="Helical" evidence="8">
    <location>
        <begin position="109"/>
        <end position="130"/>
    </location>
</feature>
<evidence type="ECO:0000256" key="6">
    <source>
        <dbReference type="ARBA" id="ARBA00023136"/>
    </source>
</evidence>
<keyword evidence="2" id="KW-1003">Cell membrane</keyword>
<feature type="transmembrane region" description="Helical" evidence="8">
    <location>
        <begin position="273"/>
        <end position="293"/>
    </location>
</feature>
<name>A0AAU7CQC8_9BACT</name>
<dbReference type="InterPro" id="IPR018584">
    <property type="entry name" value="GT87"/>
</dbReference>
<dbReference type="Pfam" id="PF09594">
    <property type="entry name" value="GT87"/>
    <property type="match status" value="1"/>
</dbReference>